<dbReference type="VEuPathDB" id="TriTrypDB:BCY84_12013"/>
<feature type="transmembrane region" description="Helical" evidence="2">
    <location>
        <begin position="259"/>
        <end position="279"/>
    </location>
</feature>
<feature type="transmembrane region" description="Helical" evidence="2">
    <location>
        <begin position="228"/>
        <end position="247"/>
    </location>
</feature>
<dbReference type="OrthoDB" id="273676at2759"/>
<keyword evidence="2" id="KW-0472">Membrane</keyword>
<organism evidence="3 4">
    <name type="scientific">Trypanosoma cruzi</name>
    <dbReference type="NCBI Taxonomy" id="5693"/>
    <lineage>
        <taxon>Eukaryota</taxon>
        <taxon>Discoba</taxon>
        <taxon>Euglenozoa</taxon>
        <taxon>Kinetoplastea</taxon>
        <taxon>Metakinetoplastina</taxon>
        <taxon>Trypanosomatida</taxon>
        <taxon>Trypanosomatidae</taxon>
        <taxon>Trypanosoma</taxon>
        <taxon>Schizotrypanum</taxon>
    </lineage>
</organism>
<sequence>MNVHGKKWFISVVEFWGLMSNYLLCFYFYFIFSTQRFFFANNMDGTQQLRARRRYRALLRQAESLQKLGQIDETLSVELQKLEQEYPDLKKALGSVEGGIRLNTDCAINKDKTEKKFFSEKTATITASTCPTEEKKQDLDSHLASPAGHFTDELKHTDFSNDREKRKPTARFSGGVAFFSCAVNIWTESHLPSFFSIFSYITITLLTILVAFLHRYFVDPCSLVGKSISPLLLTYLVHFQGLALIHLKRPERISRAMLLVYLVFDVLPSMLFVFFVYMLTTITLELFEQSFSY</sequence>
<gene>
    <name evidence="3" type="ORF">ECC02_006630</name>
</gene>
<feature type="coiled-coil region" evidence="1">
    <location>
        <begin position="65"/>
        <end position="92"/>
    </location>
</feature>
<dbReference type="EMBL" id="JABDHM010000053">
    <property type="protein sequence ID" value="KAF5220326.1"/>
    <property type="molecule type" value="Genomic_DNA"/>
</dbReference>
<keyword evidence="1" id="KW-0175">Coiled coil</keyword>
<evidence type="ECO:0000313" key="3">
    <source>
        <dbReference type="EMBL" id="KAF5220326.1"/>
    </source>
</evidence>
<dbReference type="SMR" id="A0A7J6Y1P3"/>
<keyword evidence="2" id="KW-1133">Transmembrane helix</keyword>
<evidence type="ECO:0000256" key="2">
    <source>
        <dbReference type="SAM" id="Phobius"/>
    </source>
</evidence>
<dbReference type="Proteomes" id="UP000583944">
    <property type="component" value="Unassembled WGS sequence"/>
</dbReference>
<keyword evidence="2" id="KW-0812">Transmembrane</keyword>
<protein>
    <submittedName>
        <fullName evidence="3">Uncharacterized protein</fullName>
    </submittedName>
</protein>
<name>A0A7J6Y1P3_TRYCR</name>
<evidence type="ECO:0000313" key="4">
    <source>
        <dbReference type="Proteomes" id="UP000583944"/>
    </source>
</evidence>
<dbReference type="VEuPathDB" id="TriTrypDB:ECC02_006630"/>
<accession>A0A7J6Y1P3</accession>
<comment type="caution">
    <text evidence="3">The sequence shown here is derived from an EMBL/GenBank/DDBJ whole genome shotgun (WGS) entry which is preliminary data.</text>
</comment>
<proteinExistence type="predicted"/>
<reference evidence="3 4" key="1">
    <citation type="journal article" date="2019" name="Genome Biol. Evol.">
        <title>Nanopore Sequencing Significantly Improves Genome Assembly of the Protozoan Parasite Trypanosoma cruzi.</title>
        <authorList>
            <person name="Diaz-Viraque F."/>
            <person name="Pita S."/>
            <person name="Greif G."/>
            <person name="de Souza R.C.M."/>
            <person name="Iraola G."/>
            <person name="Robello C."/>
        </authorList>
    </citation>
    <scope>NUCLEOTIDE SEQUENCE [LARGE SCALE GENOMIC DNA]</scope>
    <source>
        <strain evidence="3 4">Berenice</strain>
    </source>
</reference>
<feature type="transmembrane region" description="Helical" evidence="2">
    <location>
        <begin position="15"/>
        <end position="32"/>
    </location>
</feature>
<dbReference type="AlphaFoldDB" id="A0A7J6Y1P3"/>
<feature type="transmembrane region" description="Helical" evidence="2">
    <location>
        <begin position="194"/>
        <end position="216"/>
    </location>
</feature>
<evidence type="ECO:0000256" key="1">
    <source>
        <dbReference type="SAM" id="Coils"/>
    </source>
</evidence>